<organism evidence="2 3">
    <name type="scientific">Stereocaulon virgatum</name>
    <dbReference type="NCBI Taxonomy" id="373712"/>
    <lineage>
        <taxon>Eukaryota</taxon>
        <taxon>Fungi</taxon>
        <taxon>Dikarya</taxon>
        <taxon>Ascomycota</taxon>
        <taxon>Pezizomycotina</taxon>
        <taxon>Lecanoromycetes</taxon>
        <taxon>OSLEUM clade</taxon>
        <taxon>Lecanoromycetidae</taxon>
        <taxon>Lecanorales</taxon>
        <taxon>Lecanorineae</taxon>
        <taxon>Stereocaulaceae</taxon>
        <taxon>Stereocaulon</taxon>
    </lineage>
</organism>
<feature type="compositionally biased region" description="Low complexity" evidence="1">
    <location>
        <begin position="459"/>
        <end position="468"/>
    </location>
</feature>
<feature type="compositionally biased region" description="Polar residues" evidence="1">
    <location>
        <begin position="97"/>
        <end position="110"/>
    </location>
</feature>
<sequence>MVQRSSQIAYGDKMPSSVEEVEDSSDSGHPRRRPIGQRKSSVSEAFNKFTTNTFSRKRSGGLPSSTSTASINPQSRLPTPSGIPRSSSFFSSLNSFATKSTSSVSGSEVAQQPLPVKRSRKISERLAQTPFFSLSNQYQNQQRVPTAPITPKTRRESAVKIEQHGLMQPIHPPLPRSATMGNLGQGQGQQSSPHTPSYMRPTSSSAARRGGITSPKQRNAPITTMPTIDSRDTPPKTPTKQTNAPMSTIASRDTASKTPTNRYGYRTPTQKYPIRKDSLPSAQASAGLSSVRYSNFSGAPLKSSLKPLSAKAAGKLPMIPDMTILTSGGQDSGVAFTGDEEVQRQFDENVRRTTVLSDREINPEHIPEALNLQEEDDSYEGICNSDEHNKLCRVNKSPSPEPRTQQADPSNPRQVFEAQGQIWWLGRYTALHDRFRTSSLPSPPCSPMTRDRTSPSPAPSFSSTDSLSQPMHDDARRTRRVYIHLRSLCMTDEAKQSLDDFKTMMDARERKIAEGGGKLGPKIREKRGFFQGLMGKKKGEGSGK</sequence>
<proteinExistence type="predicted"/>
<feature type="region of interest" description="Disordered" evidence="1">
    <location>
        <begin position="438"/>
        <end position="474"/>
    </location>
</feature>
<reference evidence="2 3" key="1">
    <citation type="submission" date="2024-09" db="EMBL/GenBank/DDBJ databases">
        <title>Rethinking Asexuality: The Enigmatic Case of Functional Sexual Genes in Lepraria (Stereocaulaceae).</title>
        <authorList>
            <person name="Doellman M."/>
            <person name="Sun Y."/>
            <person name="Barcenas-Pena A."/>
            <person name="Lumbsch H.T."/>
            <person name="Grewe F."/>
        </authorList>
    </citation>
    <scope>NUCLEOTIDE SEQUENCE [LARGE SCALE GENOMIC DNA]</scope>
    <source>
        <strain evidence="2 3">Mercado 3170</strain>
    </source>
</reference>
<feature type="compositionally biased region" description="Polar residues" evidence="1">
    <location>
        <begin position="238"/>
        <end position="261"/>
    </location>
</feature>
<feature type="region of interest" description="Disordered" evidence="1">
    <location>
        <begin position="165"/>
        <end position="273"/>
    </location>
</feature>
<dbReference type="EMBL" id="JBEFKJ010000001">
    <property type="protein sequence ID" value="KAL2048684.1"/>
    <property type="molecule type" value="Genomic_DNA"/>
</dbReference>
<feature type="region of interest" description="Disordered" evidence="1">
    <location>
        <begin position="390"/>
        <end position="414"/>
    </location>
</feature>
<feature type="region of interest" description="Disordered" evidence="1">
    <location>
        <begin position="1"/>
        <end position="122"/>
    </location>
</feature>
<feature type="compositionally biased region" description="Polar residues" evidence="1">
    <location>
        <begin position="191"/>
        <end position="206"/>
    </location>
</feature>
<keyword evidence="3" id="KW-1185">Reference proteome</keyword>
<evidence type="ECO:0000313" key="2">
    <source>
        <dbReference type="EMBL" id="KAL2048684.1"/>
    </source>
</evidence>
<accession>A0ABR4AT09</accession>
<feature type="compositionally biased region" description="Polar residues" evidence="1">
    <location>
        <begin position="62"/>
        <end position="78"/>
    </location>
</feature>
<feature type="compositionally biased region" description="Polar residues" evidence="1">
    <location>
        <begin position="214"/>
        <end position="227"/>
    </location>
</feature>
<dbReference type="Proteomes" id="UP001590950">
    <property type="component" value="Unassembled WGS sequence"/>
</dbReference>
<name>A0ABR4AT09_9LECA</name>
<evidence type="ECO:0000256" key="1">
    <source>
        <dbReference type="SAM" id="MobiDB-lite"/>
    </source>
</evidence>
<comment type="caution">
    <text evidence="2">The sequence shown here is derived from an EMBL/GenBank/DDBJ whole genome shotgun (WGS) entry which is preliminary data.</text>
</comment>
<evidence type="ECO:0000313" key="3">
    <source>
        <dbReference type="Proteomes" id="UP001590950"/>
    </source>
</evidence>
<protein>
    <submittedName>
        <fullName evidence="2">Uncharacterized protein</fullName>
    </submittedName>
</protein>
<feature type="compositionally biased region" description="Low complexity" evidence="1">
    <location>
        <begin position="86"/>
        <end position="96"/>
    </location>
</feature>
<gene>
    <name evidence="2" type="ORF">N7G274_000596</name>
</gene>
<feature type="compositionally biased region" description="Polar residues" evidence="1">
    <location>
        <begin position="396"/>
        <end position="413"/>
    </location>
</feature>
<feature type="compositionally biased region" description="Polar residues" evidence="1">
    <location>
        <begin position="38"/>
        <end position="54"/>
    </location>
</feature>